<sequence length="695" mass="73567">MTLNEARKILGLGEKDDPGPALEKLSVARGQLAKMVDTAPNNGLAERYQAELDDFDKALTLVREHLDAAGLLPPPLPPEVLRQQKTVVPPPAKTVVLANAPSPPKVAGTIVALEAPHAPSGSPPRRRPYVIWSLVLLVAAGGGVGFHLQNKQVREKQRLARIEELDRKGTSLIENRRWQEAADAFAEIEKISPHSETARRGRLGIEEGMGEEQTQFIGYWTGQATAELEAGRFDEAASAARQVLAKYPDEAEASAILRKIDDARAGQVRSAAIAAARQALDERKWDGAVASANTILSTSPEDPDAKSILADALAGKQKAAADEAKALELLKLATARDNGQFDQQALDWLREAVSLAPGNVEIATRLEKLSSYIRTLRVPEDFATPDEAIAAAHDRDRIVLGASIWKGPLVVNAAIELQGAGFNDAIIECRPEDGSAITIGPGAKGARISGITFRHETFAVGTDRFSAALVRGGNAAFVDCRFTGASGHGLAVIEGGQANVSRSRFADNGWNGAAASGNGSSLEVRDCESLDNFEHGIETWDGAAATLVNNRCQGNSRNGIHTDNRNAAANIQGNQLIENREFGIVIDSAGSGKITGNTARANLLGGIVVRNAAGQLAVSENQATLNQGPGLVLEKDLQPSDYAKNSVTQNVGEQVIAGVDLSEKAENASEASPPPPPAQPAGEQEIPRAKAVIEE</sequence>
<dbReference type="InterPro" id="IPR011990">
    <property type="entry name" value="TPR-like_helical_dom_sf"/>
</dbReference>
<dbReference type="AlphaFoldDB" id="A0A934R1T0"/>
<dbReference type="EMBL" id="JAENIK010000011">
    <property type="protein sequence ID" value="MBK1816813.1"/>
    <property type="molecule type" value="Genomic_DNA"/>
</dbReference>
<evidence type="ECO:0000313" key="5">
    <source>
        <dbReference type="Proteomes" id="UP000600139"/>
    </source>
</evidence>
<keyword evidence="5" id="KW-1185">Reference proteome</keyword>
<gene>
    <name evidence="4" type="ORF">JIN84_14405</name>
</gene>
<feature type="region of interest" description="Disordered" evidence="2">
    <location>
        <begin position="658"/>
        <end position="695"/>
    </location>
</feature>
<evidence type="ECO:0000259" key="3">
    <source>
        <dbReference type="Pfam" id="PF13229"/>
    </source>
</evidence>
<dbReference type="Pfam" id="PF13432">
    <property type="entry name" value="TPR_16"/>
    <property type="match status" value="2"/>
</dbReference>
<accession>A0A934R1T0</accession>
<dbReference type="InterPro" id="IPR012334">
    <property type="entry name" value="Pectin_lyas_fold"/>
</dbReference>
<dbReference type="GO" id="GO:0006511">
    <property type="term" value="P:ubiquitin-dependent protein catabolic process"/>
    <property type="evidence" value="ECO:0007669"/>
    <property type="project" value="TreeGrafter"/>
</dbReference>
<dbReference type="PANTHER" id="PTHR22990">
    <property type="entry name" value="F-BOX ONLY PROTEIN"/>
    <property type="match status" value="1"/>
</dbReference>
<name>A0A934R1T0_9BACT</name>
<evidence type="ECO:0000256" key="2">
    <source>
        <dbReference type="SAM" id="MobiDB-lite"/>
    </source>
</evidence>
<feature type="domain" description="Right handed beta helix" evidence="3">
    <location>
        <begin position="465"/>
        <end position="590"/>
    </location>
</feature>
<dbReference type="SUPFAM" id="SSF51126">
    <property type="entry name" value="Pectin lyase-like"/>
    <property type="match status" value="1"/>
</dbReference>
<dbReference type="InterPro" id="IPR039448">
    <property type="entry name" value="Beta_helix"/>
</dbReference>
<dbReference type="PANTHER" id="PTHR22990:SF15">
    <property type="entry name" value="F-BOX ONLY PROTEIN 10"/>
    <property type="match status" value="1"/>
</dbReference>
<evidence type="ECO:0000313" key="4">
    <source>
        <dbReference type="EMBL" id="MBK1816813.1"/>
    </source>
</evidence>
<reference evidence="4" key="1">
    <citation type="submission" date="2021-01" db="EMBL/GenBank/DDBJ databases">
        <title>Modified the classification status of verrucomicrobia.</title>
        <authorList>
            <person name="Feng X."/>
        </authorList>
    </citation>
    <scope>NUCLEOTIDE SEQUENCE</scope>
    <source>
        <strain evidence="4">JCM 18052</strain>
    </source>
</reference>
<proteinExistence type="predicted"/>
<dbReference type="RefSeq" id="WP_200351739.1">
    <property type="nucleotide sequence ID" value="NZ_BAABHZ010000006.1"/>
</dbReference>
<dbReference type="Pfam" id="PF13229">
    <property type="entry name" value="Beta_helix"/>
    <property type="match status" value="1"/>
</dbReference>
<comment type="caution">
    <text evidence="4">The sequence shown here is derived from an EMBL/GenBank/DDBJ whole genome shotgun (WGS) entry which is preliminary data.</text>
</comment>
<dbReference type="InterPro" id="IPR006626">
    <property type="entry name" value="PbH1"/>
</dbReference>
<dbReference type="SUPFAM" id="SSF48452">
    <property type="entry name" value="TPR-like"/>
    <property type="match status" value="1"/>
</dbReference>
<dbReference type="InterPro" id="IPR051550">
    <property type="entry name" value="SCF-Subunits/Alg-Epimerases"/>
</dbReference>
<protein>
    <submittedName>
        <fullName evidence="4">Right-handed parallel beta-helix repeat-containing protein</fullName>
    </submittedName>
</protein>
<dbReference type="Gene3D" id="2.160.20.10">
    <property type="entry name" value="Single-stranded right-handed beta-helix, Pectin lyase-like"/>
    <property type="match status" value="1"/>
</dbReference>
<keyword evidence="1" id="KW-0677">Repeat</keyword>
<evidence type="ECO:0000256" key="1">
    <source>
        <dbReference type="ARBA" id="ARBA00022737"/>
    </source>
</evidence>
<dbReference type="Proteomes" id="UP000600139">
    <property type="component" value="Unassembled WGS sequence"/>
</dbReference>
<dbReference type="InterPro" id="IPR011050">
    <property type="entry name" value="Pectin_lyase_fold/virulence"/>
</dbReference>
<dbReference type="SMART" id="SM00710">
    <property type="entry name" value="PbH1"/>
    <property type="match status" value="7"/>
</dbReference>
<feature type="compositionally biased region" description="Basic and acidic residues" evidence="2">
    <location>
        <begin position="685"/>
        <end position="695"/>
    </location>
</feature>
<organism evidence="4 5">
    <name type="scientific">Luteolibacter yonseiensis</name>
    <dbReference type="NCBI Taxonomy" id="1144680"/>
    <lineage>
        <taxon>Bacteria</taxon>
        <taxon>Pseudomonadati</taxon>
        <taxon>Verrucomicrobiota</taxon>
        <taxon>Verrucomicrobiia</taxon>
        <taxon>Verrucomicrobiales</taxon>
        <taxon>Verrucomicrobiaceae</taxon>
        <taxon>Luteolibacter</taxon>
    </lineage>
</organism>
<dbReference type="Gene3D" id="1.25.40.10">
    <property type="entry name" value="Tetratricopeptide repeat domain"/>
    <property type="match status" value="1"/>
</dbReference>